<gene>
    <name evidence="8" type="ORF">TrVE_jg6736</name>
</gene>
<feature type="transmembrane region" description="Helical" evidence="7">
    <location>
        <begin position="340"/>
        <end position="364"/>
    </location>
</feature>
<feature type="transmembrane region" description="Helical" evidence="7">
    <location>
        <begin position="301"/>
        <end position="320"/>
    </location>
</feature>
<evidence type="ECO:0000256" key="1">
    <source>
        <dbReference type="ARBA" id="ARBA00004141"/>
    </source>
</evidence>
<dbReference type="InterPro" id="IPR018629">
    <property type="entry name" value="XK-rel"/>
</dbReference>
<evidence type="ECO:0000313" key="9">
    <source>
        <dbReference type="Proteomes" id="UP001165160"/>
    </source>
</evidence>
<evidence type="ECO:0000256" key="4">
    <source>
        <dbReference type="ARBA" id="ARBA00022989"/>
    </source>
</evidence>
<comment type="subcellular location">
    <subcellularLocation>
        <location evidence="1">Membrane</location>
        <topology evidence="1">Multi-pass membrane protein</topology>
    </subcellularLocation>
</comment>
<proteinExistence type="inferred from homology"/>
<feature type="compositionally biased region" description="Acidic residues" evidence="6">
    <location>
        <begin position="596"/>
        <end position="607"/>
    </location>
</feature>
<feature type="region of interest" description="Disordered" evidence="6">
    <location>
        <begin position="586"/>
        <end position="607"/>
    </location>
</feature>
<name>A0A9W7EUS3_9STRA</name>
<evidence type="ECO:0000256" key="3">
    <source>
        <dbReference type="ARBA" id="ARBA00022692"/>
    </source>
</evidence>
<feature type="transmembrane region" description="Helical" evidence="7">
    <location>
        <begin position="405"/>
        <end position="424"/>
    </location>
</feature>
<sequence length="607" mass="68570">MGTESDSLPSMKSLGSISVLESEKLGEHYMQRLQESDGDITRTVDLFFRDHWPKKNLCDNESRNLKAFLTYVGYRNRLMTRMSKIGTGVKIALSLFLGYFDIITDVLVSRAYYLSNDTTTAYSTASFAILALCMQAVLTFYQYAKKGLRERLTRSLLSLLGLGPAMEGYKLWDGKEDPDVVLAGPVIYASMKAIEVGIEAIPEGILQVIGLLRANRDDIQFIQLLGLAVSVVSGAFILTDGNFGLISSKRNENIGDRYYCWISRVKSERYLQMIGMFLFNLCYFPQFCYSMSLFAKAYGSWSFGLLIGTEFFFVCVYMAYKREIFGFSMISHPSKLDYSLPFIGWTFYYLLTSAVPLLIAGAPMELGPELFAGILVWRLAMSGPVVYLSLIKLGSDHYLSQSTGMGIYAATAVGACLGLLIFMMNCDENFEKALFWRPKSGTQHVLDSCQSKTIRKTFCKTKDDEIWLLWVESVHPAYLPFDFITKWICEDLVDKYTGMNNLEERPEWMIGDKKALFLKRIVTIYTWYGNEADLRAVNEAIFKLTGKSGDDMKPKPGIKGMMTFIKPHEGSTEKVATPKGIKSRIMARTPVRIEPEPEPEPEPEIDV</sequence>
<protein>
    <submittedName>
        <fullName evidence="8">Uncharacterized protein</fullName>
    </submittedName>
</protein>
<organism evidence="8 9">
    <name type="scientific">Triparma verrucosa</name>
    <dbReference type="NCBI Taxonomy" id="1606542"/>
    <lineage>
        <taxon>Eukaryota</taxon>
        <taxon>Sar</taxon>
        <taxon>Stramenopiles</taxon>
        <taxon>Ochrophyta</taxon>
        <taxon>Bolidophyceae</taxon>
        <taxon>Parmales</taxon>
        <taxon>Triparmaceae</taxon>
        <taxon>Triparma</taxon>
    </lineage>
</organism>
<dbReference type="Proteomes" id="UP001165160">
    <property type="component" value="Unassembled WGS sequence"/>
</dbReference>
<dbReference type="EMBL" id="BRXX01000129">
    <property type="protein sequence ID" value="GMH92493.1"/>
    <property type="molecule type" value="Genomic_DNA"/>
</dbReference>
<feature type="transmembrane region" description="Helical" evidence="7">
    <location>
        <begin position="274"/>
        <end position="295"/>
    </location>
</feature>
<dbReference type="GO" id="GO:0005886">
    <property type="term" value="C:plasma membrane"/>
    <property type="evidence" value="ECO:0007669"/>
    <property type="project" value="UniProtKB-ARBA"/>
</dbReference>
<comment type="similarity">
    <text evidence="2">Belongs to the XK family.</text>
</comment>
<feature type="transmembrane region" description="Helical" evidence="7">
    <location>
        <begin position="125"/>
        <end position="144"/>
    </location>
</feature>
<keyword evidence="4 7" id="KW-1133">Transmembrane helix</keyword>
<accession>A0A9W7EUS3</accession>
<feature type="transmembrane region" description="Helical" evidence="7">
    <location>
        <begin position="221"/>
        <end position="239"/>
    </location>
</feature>
<evidence type="ECO:0000256" key="6">
    <source>
        <dbReference type="SAM" id="MobiDB-lite"/>
    </source>
</evidence>
<feature type="transmembrane region" description="Helical" evidence="7">
    <location>
        <begin position="91"/>
        <end position="113"/>
    </location>
</feature>
<keyword evidence="3 7" id="KW-0812">Transmembrane</keyword>
<reference evidence="9" key="1">
    <citation type="journal article" date="2023" name="Commun. Biol.">
        <title>Genome analysis of Parmales, the sister group of diatoms, reveals the evolutionary specialization of diatoms from phago-mixotrophs to photoautotrophs.</title>
        <authorList>
            <person name="Ban H."/>
            <person name="Sato S."/>
            <person name="Yoshikawa S."/>
            <person name="Yamada K."/>
            <person name="Nakamura Y."/>
            <person name="Ichinomiya M."/>
            <person name="Sato N."/>
            <person name="Blanc-Mathieu R."/>
            <person name="Endo H."/>
            <person name="Kuwata A."/>
            <person name="Ogata H."/>
        </authorList>
    </citation>
    <scope>NUCLEOTIDE SEQUENCE [LARGE SCALE GENOMIC DNA]</scope>
    <source>
        <strain evidence="9">NIES 3699</strain>
    </source>
</reference>
<evidence type="ECO:0000256" key="7">
    <source>
        <dbReference type="SAM" id="Phobius"/>
    </source>
</evidence>
<keyword evidence="9" id="KW-1185">Reference proteome</keyword>
<dbReference type="Pfam" id="PF09815">
    <property type="entry name" value="XK-related"/>
    <property type="match status" value="1"/>
</dbReference>
<dbReference type="AlphaFoldDB" id="A0A9W7EUS3"/>
<evidence type="ECO:0000256" key="2">
    <source>
        <dbReference type="ARBA" id="ARBA00008789"/>
    </source>
</evidence>
<keyword evidence="5 7" id="KW-0472">Membrane</keyword>
<evidence type="ECO:0000313" key="8">
    <source>
        <dbReference type="EMBL" id="GMH92493.1"/>
    </source>
</evidence>
<evidence type="ECO:0000256" key="5">
    <source>
        <dbReference type="ARBA" id="ARBA00023136"/>
    </source>
</evidence>
<comment type="caution">
    <text evidence="8">The sequence shown here is derived from an EMBL/GenBank/DDBJ whole genome shotgun (WGS) entry which is preliminary data.</text>
</comment>
<feature type="transmembrane region" description="Helical" evidence="7">
    <location>
        <begin position="370"/>
        <end position="393"/>
    </location>
</feature>